<evidence type="ECO:0000313" key="4">
    <source>
        <dbReference type="EMBL" id="CAF4166385.1"/>
    </source>
</evidence>
<feature type="transmembrane region" description="Helical" evidence="2">
    <location>
        <begin position="225"/>
        <end position="243"/>
    </location>
</feature>
<evidence type="ECO:0000313" key="5">
    <source>
        <dbReference type="Proteomes" id="UP000663891"/>
    </source>
</evidence>
<sequence length="347" mass="40440">MSVNEVSIHEHSIKSDEEDDPTAPFYETEVFHSVWDALKWKHVRARAPVCFKKIIRRRYMLANLVYLAYTIGFLVVDYNFPVNLPDDMTSDNSTENISTTTTIITPILDQSAGDPPIVNKLYFGFSIIHLVSAFLYWWAWDDRSWRDVIMIPEYLNHIEAGLYIWSTSWYPKIDTLGSYYTLEIHKIELAASIIDLFANFGWIMSWYMTYTRTLGRGFTFDDPDVIAFSTTTIAAIVYVSYSFQVYIYPEQYNDNLLYTYGDILYFLGACFYIFAAMRDQNWFWFLPLSGQYGVAAGKIHVDTKTLPKFGQPVVLMTDCCRKRSKKQIEQTTEIELNDNNDIITSYF</sequence>
<reference evidence="3" key="1">
    <citation type="submission" date="2021-02" db="EMBL/GenBank/DDBJ databases">
        <authorList>
            <person name="Nowell W R."/>
        </authorList>
    </citation>
    <scope>NUCLEOTIDE SEQUENCE</scope>
</reference>
<evidence type="ECO:0000256" key="2">
    <source>
        <dbReference type="SAM" id="Phobius"/>
    </source>
</evidence>
<proteinExistence type="predicted"/>
<protein>
    <submittedName>
        <fullName evidence="3">Uncharacterized protein</fullName>
    </submittedName>
</protein>
<evidence type="ECO:0000256" key="1">
    <source>
        <dbReference type="SAM" id="MobiDB-lite"/>
    </source>
</evidence>
<keyword evidence="2" id="KW-0812">Transmembrane</keyword>
<dbReference type="EMBL" id="CAJNON010000011">
    <property type="protein sequence ID" value="CAF0768660.1"/>
    <property type="molecule type" value="Genomic_DNA"/>
</dbReference>
<dbReference type="EMBL" id="CAJOAY010007434">
    <property type="protein sequence ID" value="CAF4166385.1"/>
    <property type="molecule type" value="Genomic_DNA"/>
</dbReference>
<feature type="transmembrane region" description="Helical" evidence="2">
    <location>
        <begin position="61"/>
        <end position="80"/>
    </location>
</feature>
<dbReference type="AlphaFoldDB" id="A0A813QL05"/>
<dbReference type="Proteomes" id="UP000663891">
    <property type="component" value="Unassembled WGS sequence"/>
</dbReference>
<comment type="caution">
    <text evidence="3">The sequence shown here is derived from an EMBL/GenBank/DDBJ whole genome shotgun (WGS) entry which is preliminary data.</text>
</comment>
<evidence type="ECO:0000313" key="3">
    <source>
        <dbReference type="EMBL" id="CAF0768660.1"/>
    </source>
</evidence>
<feature type="region of interest" description="Disordered" evidence="1">
    <location>
        <begin position="1"/>
        <end position="20"/>
    </location>
</feature>
<name>A0A813QL05_9BILA</name>
<accession>A0A813QL05</accession>
<feature type="transmembrane region" description="Helical" evidence="2">
    <location>
        <begin position="121"/>
        <end position="140"/>
    </location>
</feature>
<dbReference type="Proteomes" id="UP000663881">
    <property type="component" value="Unassembled WGS sequence"/>
</dbReference>
<gene>
    <name evidence="4" type="ORF">OKA104_LOCUS39075</name>
    <name evidence="3" type="ORF">VCS650_LOCUS2237</name>
</gene>
<keyword evidence="2" id="KW-0472">Membrane</keyword>
<feature type="transmembrane region" description="Helical" evidence="2">
    <location>
        <begin position="255"/>
        <end position="276"/>
    </location>
</feature>
<dbReference type="OrthoDB" id="9977648at2759"/>
<organism evidence="3 5">
    <name type="scientific">Adineta steineri</name>
    <dbReference type="NCBI Taxonomy" id="433720"/>
    <lineage>
        <taxon>Eukaryota</taxon>
        <taxon>Metazoa</taxon>
        <taxon>Spiralia</taxon>
        <taxon>Gnathifera</taxon>
        <taxon>Rotifera</taxon>
        <taxon>Eurotatoria</taxon>
        <taxon>Bdelloidea</taxon>
        <taxon>Adinetida</taxon>
        <taxon>Adinetidae</taxon>
        <taxon>Adineta</taxon>
    </lineage>
</organism>
<keyword evidence="2" id="KW-1133">Transmembrane helix</keyword>
<feature type="transmembrane region" description="Helical" evidence="2">
    <location>
        <begin position="187"/>
        <end position="205"/>
    </location>
</feature>